<evidence type="ECO:0000256" key="6">
    <source>
        <dbReference type="SAM" id="MobiDB-lite"/>
    </source>
</evidence>
<dbReference type="Proteomes" id="UP001174694">
    <property type="component" value="Unassembled WGS sequence"/>
</dbReference>
<dbReference type="PANTHER" id="PTHR22602">
    <property type="entry name" value="TRANSFERASE CAF17, MITOCHONDRIAL-RELATED"/>
    <property type="match status" value="1"/>
</dbReference>
<sequence>MPPTSLRPRPLKPRFVCRSCLSSRRQPFSSSSIPTSPPAPTPSGYAPLPSRRLISLSGPDAAKYLQGVITANIHGSDGHPRDRGFYTAFLNAQGRILHDVFVYPDGITAAGRGGQPGDSFLIEVDAGEAERLQKHIKRYKLRAKFNVRLLDQGELSIWQAWDDAGKVELGDATVPGLLQLQDTRAPGLGYRLITAQGAAPTLELEPTSEAAYHVRRYLHGVPEGQEELERERALPHESNMDIMGGVDFHKGCYVGQELTIRTQHRGVVRKRVLPCVLYAPERPAPDHLTYRPAVESEEAGDIDAAMIPADQSIGRVGKKGRSAGRWLRGVGNVGLALCRLEIMTDMVLPGEAPSASYNPADEFIIEQKSEDGSVGQAVKVKAFVPDWLRRGLEQGR</sequence>
<dbReference type="InterPro" id="IPR057460">
    <property type="entry name" value="CAF17_C"/>
</dbReference>
<name>A0AA38S806_9PEZI</name>
<feature type="compositionally biased region" description="Low complexity" evidence="6">
    <location>
        <begin position="25"/>
        <end position="34"/>
    </location>
</feature>
<keyword evidence="9" id="KW-1185">Reference proteome</keyword>
<dbReference type="InterPro" id="IPR017703">
    <property type="entry name" value="YgfZ/GCV_T_CS"/>
</dbReference>
<evidence type="ECO:0000256" key="5">
    <source>
        <dbReference type="ARBA" id="ARBA00093637"/>
    </source>
</evidence>
<dbReference type="GO" id="GO:0016226">
    <property type="term" value="P:iron-sulfur cluster assembly"/>
    <property type="evidence" value="ECO:0007669"/>
    <property type="project" value="TreeGrafter"/>
</dbReference>
<evidence type="ECO:0000256" key="3">
    <source>
        <dbReference type="ARBA" id="ARBA00023128"/>
    </source>
</evidence>
<gene>
    <name evidence="8" type="ORF">NKR23_g2187</name>
</gene>
<dbReference type="Gene3D" id="3.30.1360.120">
    <property type="entry name" value="Probable tRNA modification gtpase trme, domain 1"/>
    <property type="match status" value="2"/>
</dbReference>
<evidence type="ECO:0000313" key="9">
    <source>
        <dbReference type="Proteomes" id="UP001174694"/>
    </source>
</evidence>
<comment type="subcellular location">
    <subcellularLocation>
        <location evidence="1">Mitochondrion matrix</location>
    </subcellularLocation>
</comment>
<evidence type="ECO:0000256" key="4">
    <source>
        <dbReference type="ARBA" id="ARBA00093447"/>
    </source>
</evidence>
<protein>
    <recommendedName>
        <fullName evidence="5">Iron-sulfur cluster assembly factor IBA57 homolog, mitochondrial</fullName>
    </recommendedName>
</protein>
<proteinExistence type="inferred from homology"/>
<evidence type="ECO:0000256" key="2">
    <source>
        <dbReference type="ARBA" id="ARBA00022946"/>
    </source>
</evidence>
<dbReference type="PANTHER" id="PTHR22602:SF0">
    <property type="entry name" value="TRANSFERASE CAF17, MITOCHONDRIAL-RELATED"/>
    <property type="match status" value="1"/>
</dbReference>
<dbReference type="InterPro" id="IPR027266">
    <property type="entry name" value="TrmE/GcvT-like"/>
</dbReference>
<dbReference type="SUPFAM" id="SSF103025">
    <property type="entry name" value="Folate-binding domain"/>
    <property type="match status" value="1"/>
</dbReference>
<evidence type="ECO:0000259" key="7">
    <source>
        <dbReference type="Pfam" id="PF25455"/>
    </source>
</evidence>
<organism evidence="8 9">
    <name type="scientific">Pleurostoma richardsiae</name>
    <dbReference type="NCBI Taxonomy" id="41990"/>
    <lineage>
        <taxon>Eukaryota</taxon>
        <taxon>Fungi</taxon>
        <taxon>Dikarya</taxon>
        <taxon>Ascomycota</taxon>
        <taxon>Pezizomycotina</taxon>
        <taxon>Sordariomycetes</taxon>
        <taxon>Sordariomycetidae</taxon>
        <taxon>Calosphaeriales</taxon>
        <taxon>Pleurostomataceae</taxon>
        <taxon>Pleurostoma</taxon>
    </lineage>
</organism>
<reference evidence="8" key="1">
    <citation type="submission" date="2022-07" db="EMBL/GenBank/DDBJ databases">
        <title>Fungi with potential for degradation of polypropylene.</title>
        <authorList>
            <person name="Gostincar C."/>
        </authorList>
    </citation>
    <scope>NUCLEOTIDE SEQUENCE</scope>
    <source>
        <strain evidence="8">EXF-13308</strain>
    </source>
</reference>
<feature type="domain" description="CAF17 C-terminal" evidence="7">
    <location>
        <begin position="269"/>
        <end position="389"/>
    </location>
</feature>
<dbReference type="GO" id="GO:0005759">
    <property type="term" value="C:mitochondrial matrix"/>
    <property type="evidence" value="ECO:0007669"/>
    <property type="project" value="UniProtKB-SubCell"/>
</dbReference>
<dbReference type="AlphaFoldDB" id="A0AA38S806"/>
<dbReference type="InterPro" id="IPR045179">
    <property type="entry name" value="YgfZ/GcvT"/>
</dbReference>
<dbReference type="Pfam" id="PF25455">
    <property type="entry name" value="Beta-barrel_CAF17_C"/>
    <property type="match status" value="1"/>
</dbReference>
<comment type="similarity">
    <text evidence="4">Belongs to the GcvT family. CAF17/IBA57 subfamily.</text>
</comment>
<evidence type="ECO:0000313" key="8">
    <source>
        <dbReference type="EMBL" id="KAJ9154726.1"/>
    </source>
</evidence>
<keyword evidence="2" id="KW-0809">Transit peptide</keyword>
<accession>A0AA38S806</accession>
<dbReference type="NCBIfam" id="TIGR03317">
    <property type="entry name" value="ygfZ_signature"/>
    <property type="match status" value="1"/>
</dbReference>
<keyword evidence="3" id="KW-0496">Mitochondrion</keyword>
<comment type="caution">
    <text evidence="8">The sequence shown here is derived from an EMBL/GenBank/DDBJ whole genome shotgun (WGS) entry which is preliminary data.</text>
</comment>
<dbReference type="EMBL" id="JANBVO010000004">
    <property type="protein sequence ID" value="KAJ9154726.1"/>
    <property type="molecule type" value="Genomic_DNA"/>
</dbReference>
<feature type="region of interest" description="Disordered" evidence="6">
    <location>
        <begin position="25"/>
        <end position="50"/>
    </location>
</feature>
<evidence type="ECO:0000256" key="1">
    <source>
        <dbReference type="ARBA" id="ARBA00004305"/>
    </source>
</evidence>